<feature type="transmembrane region" description="Helical" evidence="2">
    <location>
        <begin position="28"/>
        <end position="47"/>
    </location>
</feature>
<evidence type="ECO:0000256" key="1">
    <source>
        <dbReference type="SAM" id="MobiDB-lite"/>
    </source>
</evidence>
<name>A0A1H4EP78_9RHOB</name>
<keyword evidence="4" id="KW-1185">Reference proteome</keyword>
<proteinExistence type="predicted"/>
<dbReference type="RefSeq" id="WP_175478974.1">
    <property type="nucleotide sequence ID" value="NZ_FNQM01000015.1"/>
</dbReference>
<keyword evidence="2" id="KW-1133">Transmembrane helix</keyword>
<organism evidence="3 4">
    <name type="scientific">Rubrimonas cliftonensis</name>
    <dbReference type="NCBI Taxonomy" id="89524"/>
    <lineage>
        <taxon>Bacteria</taxon>
        <taxon>Pseudomonadati</taxon>
        <taxon>Pseudomonadota</taxon>
        <taxon>Alphaproteobacteria</taxon>
        <taxon>Rhodobacterales</taxon>
        <taxon>Paracoccaceae</taxon>
        <taxon>Rubrimonas</taxon>
    </lineage>
</organism>
<feature type="region of interest" description="Disordered" evidence="1">
    <location>
        <begin position="142"/>
        <end position="164"/>
    </location>
</feature>
<protein>
    <submittedName>
        <fullName evidence="3">Uncharacterized protein</fullName>
    </submittedName>
</protein>
<evidence type="ECO:0000256" key="2">
    <source>
        <dbReference type="SAM" id="Phobius"/>
    </source>
</evidence>
<evidence type="ECO:0000313" key="4">
    <source>
        <dbReference type="Proteomes" id="UP000198703"/>
    </source>
</evidence>
<reference evidence="3 4" key="1">
    <citation type="submission" date="2016-10" db="EMBL/GenBank/DDBJ databases">
        <authorList>
            <person name="de Groot N.N."/>
        </authorList>
    </citation>
    <scope>NUCLEOTIDE SEQUENCE [LARGE SCALE GENOMIC DNA]</scope>
    <source>
        <strain evidence="3 4">DSM 15345</strain>
    </source>
</reference>
<keyword evidence="2" id="KW-0472">Membrane</keyword>
<dbReference type="EMBL" id="FNQM01000015">
    <property type="protein sequence ID" value="SEA86924.1"/>
    <property type="molecule type" value="Genomic_DNA"/>
</dbReference>
<dbReference type="Proteomes" id="UP000198703">
    <property type="component" value="Unassembled WGS sequence"/>
</dbReference>
<evidence type="ECO:0000313" key="3">
    <source>
        <dbReference type="EMBL" id="SEA86924.1"/>
    </source>
</evidence>
<dbReference type="AlphaFoldDB" id="A0A1H4EP78"/>
<sequence>MTALRSTIARLPGADAAPAGPPPASARIDWVVVAAVAVLGVAGAAYLKLGVVDRIADLEAALQSRPPVAVIDYASIQEALAAGAAPADIQPAFAAVKGRAAALKEQGFLVINRAAVETAPDRLLLTAAPVYLAPRAPVAPGLVSQSASPAPTPAQDAPSPRGAMTDAEAAAMLRAFTAPGAVR</sequence>
<accession>A0A1H4EP78</accession>
<keyword evidence="2" id="KW-0812">Transmembrane</keyword>
<gene>
    <name evidence="3" type="ORF">SAMN05444370_11524</name>
</gene>
<dbReference type="STRING" id="89524.SAMN05444370_11524"/>